<dbReference type="Gene3D" id="3.40.50.2000">
    <property type="entry name" value="Glycogen Phosphorylase B"/>
    <property type="match status" value="2"/>
</dbReference>
<keyword evidence="6" id="KW-1185">Reference proteome</keyword>
<proteinExistence type="predicted"/>
<gene>
    <name evidence="5" type="ORF">SAMN02745218_00651</name>
</gene>
<dbReference type="RefSeq" id="WP_073163180.1">
    <property type="nucleotide sequence ID" value="NZ_FQUW01000008.1"/>
</dbReference>
<organism evidence="5 6">
    <name type="scientific">Desulfofundulus australicus DSM 11792</name>
    <dbReference type="NCBI Taxonomy" id="1121425"/>
    <lineage>
        <taxon>Bacteria</taxon>
        <taxon>Bacillati</taxon>
        <taxon>Bacillota</taxon>
        <taxon>Clostridia</taxon>
        <taxon>Eubacteriales</taxon>
        <taxon>Peptococcaceae</taxon>
        <taxon>Desulfofundulus</taxon>
    </lineage>
</organism>
<evidence type="ECO:0000256" key="1">
    <source>
        <dbReference type="ARBA" id="ARBA00022676"/>
    </source>
</evidence>
<name>A0A1M4VGF0_9FIRM</name>
<protein>
    <submittedName>
        <fullName evidence="5">Glycosyltransferase involved in cell wall bisynthesis</fullName>
    </submittedName>
</protein>
<evidence type="ECO:0000259" key="3">
    <source>
        <dbReference type="Pfam" id="PF00534"/>
    </source>
</evidence>
<keyword evidence="2 5" id="KW-0808">Transferase</keyword>
<dbReference type="OrthoDB" id="9762705at2"/>
<dbReference type="SUPFAM" id="SSF53756">
    <property type="entry name" value="UDP-Glycosyltransferase/glycogen phosphorylase"/>
    <property type="match status" value="1"/>
</dbReference>
<feature type="domain" description="Glycosyltransferase subfamily 4-like N-terminal" evidence="4">
    <location>
        <begin position="20"/>
        <end position="176"/>
    </location>
</feature>
<dbReference type="EMBL" id="FQUW01000008">
    <property type="protein sequence ID" value="SHE67950.1"/>
    <property type="molecule type" value="Genomic_DNA"/>
</dbReference>
<feature type="domain" description="Glycosyl transferase family 1" evidence="3">
    <location>
        <begin position="197"/>
        <end position="342"/>
    </location>
</feature>
<dbReference type="PANTHER" id="PTHR12526">
    <property type="entry name" value="GLYCOSYLTRANSFERASE"/>
    <property type="match status" value="1"/>
</dbReference>
<sequence length="372" mass="40917">MRECLTSDRLALFLPSLRGGGAERVMVNLARGFAERGLDVDLVLAKAEGPYLSEVPAGVRVVDLGASRVLLALPGLVRYLRQEKPAAMLSTLNHANIIALWAKRLAGVPTRVVVREANTVSLCSANASSLRGRLMPFLMRRFYPWADAVVAVSKGVTEDLIRTVGLPAEKVRVIYNPVVTEELFKKAEEPVDHPWFAPGEPPVILGVGRLTEQKDFATLIRAFALVRKERRARLVILGEGEKRPELEALVQELGQMQHVDMPGFVGNPFKYMRRAAVFVLSSRWEGLPNVLIQALALGTPVVSTDCPSGPYEILAGGRYGKLVPVGEHEELAEAIRKNLTLERENIPTKKATQPFTANEVCSRYLEVLGVSR</sequence>
<reference evidence="6" key="1">
    <citation type="submission" date="2016-11" db="EMBL/GenBank/DDBJ databases">
        <authorList>
            <person name="Varghese N."/>
            <person name="Submissions S."/>
        </authorList>
    </citation>
    <scope>NUCLEOTIDE SEQUENCE [LARGE SCALE GENOMIC DNA]</scope>
    <source>
        <strain evidence="6">DSM 11792</strain>
    </source>
</reference>
<dbReference type="CDD" id="cd03811">
    <property type="entry name" value="GT4_GT28_WabH-like"/>
    <property type="match status" value="1"/>
</dbReference>
<dbReference type="AlphaFoldDB" id="A0A1M4VGF0"/>
<accession>A0A1M4VGF0</accession>
<dbReference type="Pfam" id="PF13579">
    <property type="entry name" value="Glyco_trans_4_4"/>
    <property type="match status" value="1"/>
</dbReference>
<dbReference type="InterPro" id="IPR028098">
    <property type="entry name" value="Glyco_trans_4-like_N"/>
</dbReference>
<dbReference type="PANTHER" id="PTHR12526:SF510">
    <property type="entry name" value="D-INOSITOL 3-PHOSPHATE GLYCOSYLTRANSFERASE"/>
    <property type="match status" value="1"/>
</dbReference>
<evidence type="ECO:0000313" key="5">
    <source>
        <dbReference type="EMBL" id="SHE67950.1"/>
    </source>
</evidence>
<evidence type="ECO:0000313" key="6">
    <source>
        <dbReference type="Proteomes" id="UP000184196"/>
    </source>
</evidence>
<dbReference type="Proteomes" id="UP000184196">
    <property type="component" value="Unassembled WGS sequence"/>
</dbReference>
<evidence type="ECO:0000259" key="4">
    <source>
        <dbReference type="Pfam" id="PF13579"/>
    </source>
</evidence>
<dbReference type="GO" id="GO:0016757">
    <property type="term" value="F:glycosyltransferase activity"/>
    <property type="evidence" value="ECO:0007669"/>
    <property type="project" value="UniProtKB-KW"/>
</dbReference>
<evidence type="ECO:0000256" key="2">
    <source>
        <dbReference type="ARBA" id="ARBA00022679"/>
    </source>
</evidence>
<dbReference type="Pfam" id="PF00534">
    <property type="entry name" value="Glycos_transf_1"/>
    <property type="match status" value="1"/>
</dbReference>
<dbReference type="InterPro" id="IPR001296">
    <property type="entry name" value="Glyco_trans_1"/>
</dbReference>
<keyword evidence="1" id="KW-0328">Glycosyltransferase</keyword>